<proteinExistence type="predicted"/>
<evidence type="ECO:0000313" key="2">
    <source>
        <dbReference type="EMBL" id="OIJ99066.1"/>
    </source>
</evidence>
<name>A0A1S2PZZ2_9ACTN</name>
<dbReference type="AlphaFoldDB" id="A0A1S2PZZ2"/>
<feature type="domain" description="Thiopeptide-type bacteriocin biosynthesis" evidence="1">
    <location>
        <begin position="8"/>
        <end position="268"/>
    </location>
</feature>
<dbReference type="InterPro" id="IPR023809">
    <property type="entry name" value="Thiopep_bacteriocin_synth_dom"/>
</dbReference>
<evidence type="ECO:0000313" key="3">
    <source>
        <dbReference type="Proteomes" id="UP000179642"/>
    </source>
</evidence>
<keyword evidence="3" id="KW-1185">Reference proteome</keyword>
<accession>A0A1S2PZZ2</accession>
<gene>
    <name evidence="2" type="ORF">BIV23_29025</name>
</gene>
<reference evidence="2 3" key="1">
    <citation type="submission" date="2016-10" db="EMBL/GenBank/DDBJ databases">
        <title>Genome sequence of Streptomyces sp. MUSC 1.</title>
        <authorList>
            <person name="Lee L.-H."/>
            <person name="Ser H.-L."/>
            <person name="Law J.W.-F."/>
        </authorList>
    </citation>
    <scope>NUCLEOTIDE SEQUENCE [LARGE SCALE GENOMIC DNA]</scope>
    <source>
        <strain evidence="2 3">MUSC 1</strain>
    </source>
</reference>
<sequence>MFHRASPWLHYRIHLGSRLLIDEFLTDHLPSTLAGIARLAGPPAWFYLRFIDEFGMHLRLRVQVPLRCISAVDGLIDGRTHAFLSRKANEPTAGTAAHLGFSRSVYAPETRKYRGEGGVQHAEQLFQLGSNTALTLMPYAASQRLLVTRAHLEMLTSLLPEPRRRAFVHQYAWYWSHGPHGRAPGYADHLDALLDSRPAAARSCPEPVQATLASYTQQCQTHLDEAVAAQPLTPKPYLLFHHVHLMHNRLGVTPLEEALTARALWRALTGTKESHE</sequence>
<evidence type="ECO:0000259" key="1">
    <source>
        <dbReference type="Pfam" id="PF14028"/>
    </source>
</evidence>
<dbReference type="Pfam" id="PF14028">
    <property type="entry name" value="Lant_dehydr_C"/>
    <property type="match status" value="1"/>
</dbReference>
<organism evidence="2 3">
    <name type="scientific">Streptomyces monashensis</name>
    <dbReference type="NCBI Taxonomy" id="1678012"/>
    <lineage>
        <taxon>Bacteria</taxon>
        <taxon>Bacillati</taxon>
        <taxon>Actinomycetota</taxon>
        <taxon>Actinomycetes</taxon>
        <taxon>Kitasatosporales</taxon>
        <taxon>Streptomycetaceae</taxon>
        <taxon>Streptomyces</taxon>
    </lineage>
</organism>
<dbReference type="NCBIfam" id="TIGR03891">
    <property type="entry name" value="thiopep_ocin"/>
    <property type="match status" value="1"/>
</dbReference>
<protein>
    <recommendedName>
        <fullName evidence="1">Thiopeptide-type bacteriocin biosynthesis domain-containing protein</fullName>
    </recommendedName>
</protein>
<dbReference type="EMBL" id="MLYO01000052">
    <property type="protein sequence ID" value="OIJ99066.1"/>
    <property type="molecule type" value="Genomic_DNA"/>
</dbReference>
<dbReference type="Proteomes" id="UP000179642">
    <property type="component" value="Unassembled WGS sequence"/>
</dbReference>
<comment type="caution">
    <text evidence="2">The sequence shown here is derived from an EMBL/GenBank/DDBJ whole genome shotgun (WGS) entry which is preliminary data.</text>
</comment>